<dbReference type="AlphaFoldDB" id="E5A3E4"/>
<dbReference type="InParanoid" id="E5A3E4"/>
<accession>E5A3E4</accession>
<keyword evidence="2" id="KW-1185">Reference proteome</keyword>
<organism evidence="2">
    <name type="scientific">Leptosphaeria maculans (strain JN3 / isolate v23.1.3 / race Av1-4-5-6-7-8)</name>
    <name type="common">Blackleg fungus</name>
    <name type="synonym">Phoma lingam</name>
    <dbReference type="NCBI Taxonomy" id="985895"/>
    <lineage>
        <taxon>Eukaryota</taxon>
        <taxon>Fungi</taxon>
        <taxon>Dikarya</taxon>
        <taxon>Ascomycota</taxon>
        <taxon>Pezizomycotina</taxon>
        <taxon>Dothideomycetes</taxon>
        <taxon>Pleosporomycetidae</taxon>
        <taxon>Pleosporales</taxon>
        <taxon>Pleosporineae</taxon>
        <taxon>Leptosphaeriaceae</taxon>
        <taxon>Plenodomus</taxon>
        <taxon>Plenodomus lingam/Leptosphaeria maculans species complex</taxon>
    </lineage>
</organism>
<sequence>MSLFSRIWRPLLGRTRKPFIFTNEGVSRHVALKLFIDSKSIGSGQETELDMYKRIEKSSKDHPGRDAVRSRKWTAGMTSVSCPPSAWESVLGLRHRNSLQRFRLFGLFLRYSTHIQTPALIDSRIPSFRVRLLGLLP</sequence>
<proteinExistence type="predicted"/>
<dbReference type="Proteomes" id="UP000002668">
    <property type="component" value="Genome"/>
</dbReference>
<dbReference type="OrthoDB" id="5979581at2759"/>
<evidence type="ECO:0000313" key="2">
    <source>
        <dbReference type="Proteomes" id="UP000002668"/>
    </source>
</evidence>
<reference evidence="2" key="1">
    <citation type="journal article" date="2011" name="Nat. Commun.">
        <title>Effector diversification within compartments of the Leptosphaeria maculans genome affected by Repeat-Induced Point mutations.</title>
        <authorList>
            <person name="Rouxel T."/>
            <person name="Grandaubert J."/>
            <person name="Hane J.K."/>
            <person name="Hoede C."/>
            <person name="van de Wouw A.P."/>
            <person name="Couloux A."/>
            <person name="Dominguez V."/>
            <person name="Anthouard V."/>
            <person name="Bally P."/>
            <person name="Bourras S."/>
            <person name="Cozijnsen A.J."/>
            <person name="Ciuffetti L.M."/>
            <person name="Degrave A."/>
            <person name="Dilmaghani A."/>
            <person name="Duret L."/>
            <person name="Fudal I."/>
            <person name="Goodwin S.B."/>
            <person name="Gout L."/>
            <person name="Glaser N."/>
            <person name="Linglin J."/>
            <person name="Kema G.H.J."/>
            <person name="Lapalu N."/>
            <person name="Lawrence C.B."/>
            <person name="May K."/>
            <person name="Meyer M."/>
            <person name="Ollivier B."/>
            <person name="Poulain J."/>
            <person name="Schoch C.L."/>
            <person name="Simon A."/>
            <person name="Spatafora J.W."/>
            <person name="Stachowiak A."/>
            <person name="Turgeon B.G."/>
            <person name="Tyler B.M."/>
            <person name="Vincent D."/>
            <person name="Weissenbach J."/>
            <person name="Amselem J."/>
            <person name="Quesneville H."/>
            <person name="Oliver R.P."/>
            <person name="Wincker P."/>
            <person name="Balesdent M.-H."/>
            <person name="Howlett B.J."/>
        </authorList>
    </citation>
    <scope>NUCLEOTIDE SEQUENCE [LARGE SCALE GENOMIC DNA]</scope>
    <source>
        <strain evidence="2">JN3 / isolate v23.1.3 / race Av1-4-5-6-7-8</strain>
    </source>
</reference>
<dbReference type="EMBL" id="FP929133">
    <property type="protein sequence ID" value="CBX98157.1"/>
    <property type="molecule type" value="Genomic_DNA"/>
</dbReference>
<dbReference type="HOGENOM" id="CLU_1865469_0_0_1"/>
<protein>
    <submittedName>
        <fullName evidence="1">Predicted protein</fullName>
    </submittedName>
</protein>
<dbReference type="VEuPathDB" id="FungiDB:LEMA_P095660.1"/>
<evidence type="ECO:0000313" key="1">
    <source>
        <dbReference type="EMBL" id="CBX98157.1"/>
    </source>
</evidence>
<name>E5A3E4_LEPMJ</name>
<gene>
    <name evidence="1" type="ORF">LEMA_P095660.1</name>
</gene>